<dbReference type="AlphaFoldDB" id="A0A1A9VYT9"/>
<keyword evidence="2" id="KW-1133">Transmembrane helix</keyword>
<accession>A0A1A9VYT9</accession>
<protein>
    <recommendedName>
        <fullName evidence="5">Transmembrane protein</fullName>
    </recommendedName>
</protein>
<organism evidence="3 4">
    <name type="scientific">Glossina austeni</name>
    <name type="common">Savannah tsetse fly</name>
    <dbReference type="NCBI Taxonomy" id="7395"/>
    <lineage>
        <taxon>Eukaryota</taxon>
        <taxon>Metazoa</taxon>
        <taxon>Ecdysozoa</taxon>
        <taxon>Arthropoda</taxon>
        <taxon>Hexapoda</taxon>
        <taxon>Insecta</taxon>
        <taxon>Pterygota</taxon>
        <taxon>Neoptera</taxon>
        <taxon>Endopterygota</taxon>
        <taxon>Diptera</taxon>
        <taxon>Brachycera</taxon>
        <taxon>Muscomorpha</taxon>
        <taxon>Hippoboscoidea</taxon>
        <taxon>Glossinidae</taxon>
        <taxon>Glossina</taxon>
    </lineage>
</organism>
<dbReference type="VEuPathDB" id="VectorBase:GAUT052003"/>
<evidence type="ECO:0000313" key="3">
    <source>
        <dbReference type="EnsemblMetazoa" id="GAUT052003-PA"/>
    </source>
</evidence>
<feature type="transmembrane region" description="Helical" evidence="2">
    <location>
        <begin position="101"/>
        <end position="126"/>
    </location>
</feature>
<reference evidence="3" key="1">
    <citation type="submission" date="2020-05" db="UniProtKB">
        <authorList>
            <consortium name="EnsemblMetazoa"/>
        </authorList>
    </citation>
    <scope>IDENTIFICATION</scope>
    <source>
        <strain evidence="3">TTRI</strain>
    </source>
</reference>
<keyword evidence="2" id="KW-0472">Membrane</keyword>
<proteinExistence type="predicted"/>
<evidence type="ECO:0000256" key="2">
    <source>
        <dbReference type="SAM" id="Phobius"/>
    </source>
</evidence>
<dbReference type="EnsemblMetazoa" id="GAUT052003-RA">
    <property type="protein sequence ID" value="GAUT052003-PA"/>
    <property type="gene ID" value="GAUT052003"/>
</dbReference>
<keyword evidence="2" id="KW-0812">Transmembrane</keyword>
<feature type="region of interest" description="Disordered" evidence="1">
    <location>
        <begin position="1"/>
        <end position="20"/>
    </location>
</feature>
<evidence type="ECO:0000256" key="1">
    <source>
        <dbReference type="SAM" id="MobiDB-lite"/>
    </source>
</evidence>
<sequence>MNSRSQEVQRNSSSPLISEPEPGELLGDCFKVFDWFFDGIFHSQNASELKTRIGGRWMPSTLGKPVIFNNGKYLPTCKVAAAACSGVFEDIRRREIVMTHYFLNFAFVVVAAVAAVAVAVAVAAAVDPYQLKLSHSNCSDPNFSHSHLCRTFER</sequence>
<dbReference type="Proteomes" id="UP000078200">
    <property type="component" value="Unassembled WGS sequence"/>
</dbReference>
<feature type="compositionally biased region" description="Polar residues" evidence="1">
    <location>
        <begin position="1"/>
        <end position="16"/>
    </location>
</feature>
<keyword evidence="4" id="KW-1185">Reference proteome</keyword>
<evidence type="ECO:0008006" key="5">
    <source>
        <dbReference type="Google" id="ProtNLM"/>
    </source>
</evidence>
<name>A0A1A9VYT9_GLOAU</name>
<evidence type="ECO:0000313" key="4">
    <source>
        <dbReference type="Proteomes" id="UP000078200"/>
    </source>
</evidence>